<dbReference type="InterPro" id="IPR002586">
    <property type="entry name" value="CobQ/CobB/MinD/ParA_Nub-bd_dom"/>
</dbReference>
<sequence>MADQRQDIRIEKTEDEIEIDLGRLIWGMWKLLLRFWWAVVLLAAIGAAGFTLYQRLGKTPLYQSSATFTVATGDEDSGSYSFYYDQTTADQLSKTFPYVLESSYFRSMLLDQLGTDELNGTISAETITDSNVVTMRAESPDSQDAADILSAALEIYPETARFVLGEIQFNMLDEMEVPTAPFNQMSVKRSLAFGGAGGAFAALCILGVMALFRRTARDPEEMKRVTSLKCLAMLPHLQVKARKNQGQQRISVLDERTPHGYRESMRSLRLRIGRLAGREGCKVILVTSTAAGEGKSTVAVNLARMLAADGKKVLLADGDLRKPSDADLLGIRGKYDLKDAAEKGKETRAVIRRIKDSGLHFLGSTRKYEKPAAILTDEGLRVFFEEVRQRFSYVILDSPPCEMFQDAGLLAEFADLILYVIRYDTVPQNRIREGLSSLSGRRASFAGYVFNNCPETGGVYGYGRYGYGYGKYGYGKYGYGKYQQKQEEGEAI</sequence>
<comment type="caution">
    <text evidence="5">The sequence shown here is derived from an EMBL/GenBank/DDBJ whole genome shotgun (WGS) entry which is preliminary data.</text>
</comment>
<keyword evidence="5" id="KW-0436">Ligase</keyword>
<feature type="transmembrane region" description="Helical" evidence="3">
    <location>
        <begin position="35"/>
        <end position="53"/>
    </location>
</feature>
<dbReference type="Pfam" id="PF01656">
    <property type="entry name" value="CbiA"/>
    <property type="match status" value="1"/>
</dbReference>
<feature type="domain" description="CobQ/CobB/MinD/ParA nucleotide binding" evidence="4">
    <location>
        <begin position="284"/>
        <end position="357"/>
    </location>
</feature>
<dbReference type="RefSeq" id="WP_205148626.1">
    <property type="nucleotide sequence ID" value="NZ_JACLYY010000002.1"/>
</dbReference>
<protein>
    <submittedName>
        <fullName evidence="5">Formate--tetrahydrofolate ligase</fullName>
    </submittedName>
</protein>
<keyword evidence="2" id="KW-0067">ATP-binding</keyword>
<dbReference type="GO" id="GO:0016874">
    <property type="term" value="F:ligase activity"/>
    <property type="evidence" value="ECO:0007669"/>
    <property type="project" value="UniProtKB-KW"/>
</dbReference>
<evidence type="ECO:0000256" key="2">
    <source>
        <dbReference type="ARBA" id="ARBA00022840"/>
    </source>
</evidence>
<dbReference type="Proteomes" id="UP000716906">
    <property type="component" value="Unassembled WGS sequence"/>
</dbReference>
<keyword evidence="3" id="KW-1133">Transmembrane helix</keyword>
<organism evidence="5 6">
    <name type="scientific">Faecalicatena fissicatena</name>
    <dbReference type="NCBI Taxonomy" id="290055"/>
    <lineage>
        <taxon>Bacteria</taxon>
        <taxon>Bacillati</taxon>
        <taxon>Bacillota</taxon>
        <taxon>Clostridia</taxon>
        <taxon>Lachnospirales</taxon>
        <taxon>Lachnospiraceae</taxon>
        <taxon>Faecalicatena</taxon>
    </lineage>
</organism>
<keyword evidence="3" id="KW-0472">Membrane</keyword>
<feature type="transmembrane region" description="Helical" evidence="3">
    <location>
        <begin position="191"/>
        <end position="212"/>
    </location>
</feature>
<keyword evidence="3" id="KW-0812">Transmembrane</keyword>
<keyword evidence="1" id="KW-0547">Nucleotide-binding</keyword>
<name>A0ABS2E6C5_9FIRM</name>
<dbReference type="SUPFAM" id="SSF52540">
    <property type="entry name" value="P-loop containing nucleoside triphosphate hydrolases"/>
    <property type="match status" value="1"/>
</dbReference>
<keyword evidence="6" id="KW-1185">Reference proteome</keyword>
<accession>A0ABS2E6C5</accession>
<dbReference type="InterPro" id="IPR050445">
    <property type="entry name" value="Bact_polysacc_biosynth/exp"/>
</dbReference>
<dbReference type="InterPro" id="IPR027417">
    <property type="entry name" value="P-loop_NTPase"/>
</dbReference>
<evidence type="ECO:0000313" key="6">
    <source>
        <dbReference type="Proteomes" id="UP000716906"/>
    </source>
</evidence>
<dbReference type="CDD" id="cd05387">
    <property type="entry name" value="BY-kinase"/>
    <property type="match status" value="1"/>
</dbReference>
<dbReference type="PANTHER" id="PTHR32309:SF13">
    <property type="entry name" value="FERRIC ENTEROBACTIN TRANSPORT PROTEIN FEPE"/>
    <property type="match status" value="1"/>
</dbReference>
<reference evidence="5 6" key="1">
    <citation type="journal article" date="2021" name="Sci. Rep.">
        <title>The distribution of antibiotic resistance genes in chicken gut microbiota commensals.</title>
        <authorList>
            <person name="Juricova H."/>
            <person name="Matiasovicova J."/>
            <person name="Kubasova T."/>
            <person name="Cejkova D."/>
            <person name="Rychlik I."/>
        </authorList>
    </citation>
    <scope>NUCLEOTIDE SEQUENCE [LARGE SCALE GENOMIC DNA]</scope>
    <source>
        <strain evidence="5 6">An773</strain>
    </source>
</reference>
<dbReference type="InterPro" id="IPR005702">
    <property type="entry name" value="Wzc-like_C"/>
</dbReference>
<dbReference type="PANTHER" id="PTHR32309">
    <property type="entry name" value="TYROSINE-PROTEIN KINASE"/>
    <property type="match status" value="1"/>
</dbReference>
<gene>
    <name evidence="5" type="ORF">H7U36_03495</name>
</gene>
<evidence type="ECO:0000259" key="4">
    <source>
        <dbReference type="Pfam" id="PF01656"/>
    </source>
</evidence>
<dbReference type="EMBL" id="JACLYY010000002">
    <property type="protein sequence ID" value="MBM6737172.1"/>
    <property type="molecule type" value="Genomic_DNA"/>
</dbReference>
<evidence type="ECO:0000256" key="3">
    <source>
        <dbReference type="SAM" id="Phobius"/>
    </source>
</evidence>
<proteinExistence type="predicted"/>
<dbReference type="Gene3D" id="3.40.50.300">
    <property type="entry name" value="P-loop containing nucleotide triphosphate hydrolases"/>
    <property type="match status" value="1"/>
</dbReference>
<evidence type="ECO:0000256" key="1">
    <source>
        <dbReference type="ARBA" id="ARBA00022741"/>
    </source>
</evidence>
<evidence type="ECO:0000313" key="5">
    <source>
        <dbReference type="EMBL" id="MBM6737172.1"/>
    </source>
</evidence>